<comment type="similarity">
    <text evidence="1">Belongs to the short-chain dehydrogenases/reductases (SDR) family.</text>
</comment>
<dbReference type="PRINTS" id="PR00081">
    <property type="entry name" value="GDHRDH"/>
</dbReference>
<evidence type="ECO:0000256" key="1">
    <source>
        <dbReference type="ARBA" id="ARBA00006484"/>
    </source>
</evidence>
<dbReference type="Gene3D" id="3.40.50.720">
    <property type="entry name" value="NAD(P)-binding Rossmann-like Domain"/>
    <property type="match status" value="2"/>
</dbReference>
<dbReference type="Pfam" id="PF00106">
    <property type="entry name" value="adh_short"/>
    <property type="match status" value="1"/>
</dbReference>
<dbReference type="InterPro" id="IPR002347">
    <property type="entry name" value="SDR_fam"/>
</dbReference>
<dbReference type="PANTHER" id="PTHR42760">
    <property type="entry name" value="SHORT-CHAIN DEHYDROGENASES/REDUCTASES FAMILY MEMBER"/>
    <property type="match status" value="1"/>
</dbReference>
<reference evidence="2" key="1">
    <citation type="journal article" date="2014" name="Front. Microbiol.">
        <title>High frequency of phylogenetically diverse reductive dehalogenase-homologous genes in deep subseafloor sedimentary metagenomes.</title>
        <authorList>
            <person name="Kawai M."/>
            <person name="Futagami T."/>
            <person name="Toyoda A."/>
            <person name="Takaki Y."/>
            <person name="Nishi S."/>
            <person name="Hori S."/>
            <person name="Arai W."/>
            <person name="Tsubouchi T."/>
            <person name="Morono Y."/>
            <person name="Uchiyama I."/>
            <person name="Ito T."/>
            <person name="Fujiyama A."/>
            <person name="Inagaki F."/>
            <person name="Takami H."/>
        </authorList>
    </citation>
    <scope>NUCLEOTIDE SEQUENCE</scope>
    <source>
        <strain evidence="2">Expedition CK06-06</strain>
    </source>
</reference>
<dbReference type="SUPFAM" id="SSF51735">
    <property type="entry name" value="NAD(P)-binding Rossmann-fold domains"/>
    <property type="match status" value="1"/>
</dbReference>
<gene>
    <name evidence="2" type="ORF">S01H4_31884</name>
</gene>
<evidence type="ECO:0000313" key="2">
    <source>
        <dbReference type="EMBL" id="GAG83856.1"/>
    </source>
</evidence>
<sequence length="121" mass="13177">MSKRALVTGSEGLIGREFCKALLHAGYEVYCFDIKDGEDVTAPPVDASYFDVDVLINCAAINPHATQHPGSAGGWWKSFEVNVYGTYLMGRIVAKYMRKRGGGNIVNMGSTYGIVAPDQRI</sequence>
<organism evidence="2">
    <name type="scientific">marine sediment metagenome</name>
    <dbReference type="NCBI Taxonomy" id="412755"/>
    <lineage>
        <taxon>unclassified sequences</taxon>
        <taxon>metagenomes</taxon>
        <taxon>ecological metagenomes</taxon>
    </lineage>
</organism>
<accession>X1CHY8</accession>
<name>X1CHY8_9ZZZZ</name>
<feature type="non-terminal residue" evidence="2">
    <location>
        <position position="121"/>
    </location>
</feature>
<dbReference type="AlphaFoldDB" id="X1CHY8"/>
<dbReference type="InterPro" id="IPR036291">
    <property type="entry name" value="NAD(P)-bd_dom_sf"/>
</dbReference>
<dbReference type="EMBL" id="BART01016605">
    <property type="protein sequence ID" value="GAG83856.1"/>
    <property type="molecule type" value="Genomic_DNA"/>
</dbReference>
<comment type="caution">
    <text evidence="2">The sequence shown here is derived from an EMBL/GenBank/DDBJ whole genome shotgun (WGS) entry which is preliminary data.</text>
</comment>
<proteinExistence type="inferred from homology"/>
<dbReference type="GO" id="GO:0016616">
    <property type="term" value="F:oxidoreductase activity, acting on the CH-OH group of donors, NAD or NADP as acceptor"/>
    <property type="evidence" value="ECO:0007669"/>
    <property type="project" value="TreeGrafter"/>
</dbReference>
<protein>
    <recommendedName>
        <fullName evidence="3">NAD-dependent epimerase/dehydratase domain-containing protein</fullName>
    </recommendedName>
</protein>
<evidence type="ECO:0008006" key="3">
    <source>
        <dbReference type="Google" id="ProtNLM"/>
    </source>
</evidence>